<dbReference type="Proteomes" id="UP000006867">
    <property type="component" value="Chromosome"/>
</dbReference>
<gene>
    <name evidence="1" type="ordered locus">BATR1942_02075</name>
</gene>
<dbReference type="EMBL" id="CP002207">
    <property type="protein sequence ID" value="ADP31371.1"/>
    <property type="molecule type" value="Genomic_DNA"/>
</dbReference>
<protein>
    <submittedName>
        <fullName evidence="1">YhbF</fullName>
    </submittedName>
</protein>
<proteinExistence type="predicted"/>
<evidence type="ECO:0000313" key="1">
    <source>
        <dbReference type="EMBL" id="ADP31371.1"/>
    </source>
</evidence>
<dbReference type="RefSeq" id="WP_004430060.1">
    <property type="nucleotide sequence ID" value="NC_014639.1"/>
</dbReference>
<keyword evidence="2" id="KW-1185">Reference proteome</keyword>
<name>A0ABN3ZB43_BACA1</name>
<sequence length="221" mass="23179">MENLKLNGSGSAAGGAYHKVTIRGEGIIGEGLVSNGCRIFGTGRFLGDAEVSKFTVFGESKVDGSLTAQHIGIFGTMKVGDDLHFEEMKMKGTADAAGSAGGHSCDVKGTLRVKGDCETEIFRLSGSLEVGGLLNAGEVAIGLRFGRSSVKEIGGTSIMIKNNPGFFKRGGTLTTDLIEGDTIYIENTQAAVVRGKHIKIGPGCKIGKLEYLKSGKFNEEK</sequence>
<reference evidence="1 2" key="1">
    <citation type="journal article" date="2011" name="Front. Microbiol.">
        <title>Genomic signatures of strain selection and enhancement in Bacillus atrophaeus var. globigii, a historical biowarfare simulant.</title>
        <authorList>
            <person name="Gibbons H.S."/>
            <person name="Broomall S.M."/>
            <person name="McNew L.A."/>
            <person name="Daligault H."/>
            <person name="Chapman C."/>
            <person name="Bruce D."/>
            <person name="Karavis M."/>
            <person name="Krepps M."/>
            <person name="McGregor P.A."/>
            <person name="Hong C."/>
            <person name="Park K.H."/>
            <person name="Akmal A."/>
            <person name="Feldman A."/>
            <person name="Lin J.S."/>
            <person name="Chang W.E."/>
            <person name="Higgs B.W."/>
            <person name="Demirev P."/>
            <person name="Lindquist J."/>
            <person name="Liem A."/>
            <person name="Fochler E."/>
            <person name="Read T.D."/>
            <person name="Tapia R."/>
            <person name="Johnson S."/>
            <person name="Bishop-Lilly K.A."/>
            <person name="Detter C."/>
            <person name="Han C."/>
            <person name="Sozhamannan S."/>
            <person name="Rosenzweig C.N."/>
            <person name="Skowronski E.W."/>
        </authorList>
    </citation>
    <scope>NUCLEOTIDE SEQUENCE [LARGE SCALE GENOMIC DNA]</scope>
    <source>
        <strain evidence="1 2">1942</strain>
    </source>
</reference>
<organism evidence="1 2">
    <name type="scientific">Bacillus atrophaeus (strain 1942)</name>
    <dbReference type="NCBI Taxonomy" id="720555"/>
    <lineage>
        <taxon>Bacteria</taxon>
        <taxon>Bacillati</taxon>
        <taxon>Bacillota</taxon>
        <taxon>Bacilli</taxon>
        <taxon>Bacillales</taxon>
        <taxon>Bacillaceae</taxon>
        <taxon>Bacillus</taxon>
    </lineage>
</organism>
<evidence type="ECO:0000313" key="2">
    <source>
        <dbReference type="Proteomes" id="UP000006867"/>
    </source>
</evidence>
<accession>A0ABN3ZB43</accession>